<evidence type="ECO:0000313" key="2">
    <source>
        <dbReference type="Proteomes" id="UP000181980"/>
    </source>
</evidence>
<keyword evidence="2" id="KW-1185">Reference proteome</keyword>
<gene>
    <name evidence="1" type="ORF">SAMN04488561_1558</name>
</gene>
<sequence length="36" mass="3818">MLAIVVVAQFAIDDPGQINLWISRAVTTGSVENAFA</sequence>
<proteinExistence type="predicted"/>
<dbReference type="AlphaFoldDB" id="A0A1H5JF13"/>
<evidence type="ECO:0000313" key="1">
    <source>
        <dbReference type="EMBL" id="SEE51072.1"/>
    </source>
</evidence>
<dbReference type="EMBL" id="FNUC01000003">
    <property type="protein sequence ID" value="SEE51072.1"/>
    <property type="molecule type" value="Genomic_DNA"/>
</dbReference>
<name>A0A1H5JF13_9ACTN</name>
<reference evidence="2" key="1">
    <citation type="submission" date="2016-10" db="EMBL/GenBank/DDBJ databases">
        <authorList>
            <person name="Varghese N."/>
            <person name="Submissions S."/>
        </authorList>
    </citation>
    <scope>NUCLEOTIDE SEQUENCE [LARGE SCALE GENOMIC DNA]</scope>
    <source>
        <strain evidence="2">DSM 45237</strain>
    </source>
</reference>
<dbReference type="Proteomes" id="UP000181980">
    <property type="component" value="Unassembled WGS sequence"/>
</dbReference>
<dbReference type="STRING" id="561176.SAMN04488561_1558"/>
<protein>
    <submittedName>
        <fullName evidence="1">Uncharacterized protein</fullName>
    </submittedName>
</protein>
<accession>A0A1H5JF13</accession>
<organism evidence="1 2">
    <name type="scientific">Jiangella alba</name>
    <dbReference type="NCBI Taxonomy" id="561176"/>
    <lineage>
        <taxon>Bacteria</taxon>
        <taxon>Bacillati</taxon>
        <taxon>Actinomycetota</taxon>
        <taxon>Actinomycetes</taxon>
        <taxon>Jiangellales</taxon>
        <taxon>Jiangellaceae</taxon>
        <taxon>Jiangella</taxon>
    </lineage>
</organism>